<accession>A0A9Q0J843</accession>
<feature type="domain" description="F-box" evidence="1">
    <location>
        <begin position="17"/>
        <end position="63"/>
    </location>
</feature>
<dbReference type="PROSITE" id="PS50181">
    <property type="entry name" value="FBOX"/>
    <property type="match status" value="1"/>
</dbReference>
<dbReference type="EMBL" id="JAKUCV010005449">
    <property type="protein sequence ID" value="KAJ4831135.1"/>
    <property type="molecule type" value="Genomic_DNA"/>
</dbReference>
<dbReference type="CDD" id="cd09917">
    <property type="entry name" value="F-box_SF"/>
    <property type="match status" value="1"/>
</dbReference>
<dbReference type="PANTHER" id="PTHR44259">
    <property type="entry name" value="OS07G0183000 PROTEIN-RELATED"/>
    <property type="match status" value="1"/>
</dbReference>
<evidence type="ECO:0000259" key="1">
    <source>
        <dbReference type="PROSITE" id="PS50181"/>
    </source>
</evidence>
<gene>
    <name evidence="2" type="ORF">Tsubulata_000668</name>
</gene>
<dbReference type="OrthoDB" id="1068419at2759"/>
<reference evidence="2" key="2">
    <citation type="journal article" date="2023" name="Plants (Basel)">
        <title>Annotation of the Turnera subulata (Passifloraceae) Draft Genome Reveals the S-Locus Evolved after the Divergence of Turneroideae from Passifloroideae in a Stepwise Manner.</title>
        <authorList>
            <person name="Henning P.M."/>
            <person name="Roalson E.H."/>
            <person name="Mir W."/>
            <person name="McCubbin A.G."/>
            <person name="Shore J.S."/>
        </authorList>
    </citation>
    <scope>NUCLEOTIDE SEQUENCE</scope>
    <source>
        <strain evidence="2">F60SS</strain>
    </source>
</reference>
<dbReference type="Pfam" id="PF03478">
    <property type="entry name" value="Beta-prop_KIB1-4"/>
    <property type="match status" value="1"/>
</dbReference>
<dbReference type="PANTHER" id="PTHR44259:SF87">
    <property type="entry name" value="F-BOX DOMAIN-CONTAINING PROTEIN"/>
    <property type="match status" value="1"/>
</dbReference>
<organism evidence="2 3">
    <name type="scientific">Turnera subulata</name>
    <dbReference type="NCBI Taxonomy" id="218843"/>
    <lineage>
        <taxon>Eukaryota</taxon>
        <taxon>Viridiplantae</taxon>
        <taxon>Streptophyta</taxon>
        <taxon>Embryophyta</taxon>
        <taxon>Tracheophyta</taxon>
        <taxon>Spermatophyta</taxon>
        <taxon>Magnoliopsida</taxon>
        <taxon>eudicotyledons</taxon>
        <taxon>Gunneridae</taxon>
        <taxon>Pentapetalae</taxon>
        <taxon>rosids</taxon>
        <taxon>fabids</taxon>
        <taxon>Malpighiales</taxon>
        <taxon>Passifloraceae</taxon>
        <taxon>Turnera</taxon>
    </lineage>
</organism>
<dbReference type="InterPro" id="IPR050942">
    <property type="entry name" value="F-box_BR-signaling"/>
</dbReference>
<comment type="caution">
    <text evidence="2">The sequence shown here is derived from an EMBL/GenBank/DDBJ whole genome shotgun (WGS) entry which is preliminary data.</text>
</comment>
<name>A0A9Q0J843_9ROSI</name>
<proteinExistence type="predicted"/>
<sequence>MNVGSSNSQIVSPTHPETCIDDLPLDIVEEMIGRLYLADRIRAGSVCKKWRTITLKKQQIQHAKPQLPWMLIASASCNGDRVSLFSLLEGRSYDFVLPEPIRGGWCRGSSRGWLVIARENLDVKKKLQRQVFLFNPISGAHVELPPISAIPHFDEFIEKHRRDPFKFPSFIQKIVLSSDDASTCTVAAWFGGDVPLVLAICQANDKQWTILREADVDNSVILDFSFSEGILNVLTTFDGGVEDVPLGVRMDEVSADFMMELKKNGLAIRIISAGKFKEELDFDGIVPYLVNFNGDLLIAIKWTEKIPGSEYQRPKKFSVYKMKNHTASDVYPMLEPVKSLEDQVLFLGHFGNNFSVAGKHLKGLGQNCIYFLDDIDAYGDANCDATIRRDSGLFHLEDERIKRIFPATNFPLHNCWFLPPN</sequence>
<dbReference type="Gene3D" id="1.20.1280.50">
    <property type="match status" value="1"/>
</dbReference>
<evidence type="ECO:0000313" key="2">
    <source>
        <dbReference type="EMBL" id="KAJ4831135.1"/>
    </source>
</evidence>
<evidence type="ECO:0000313" key="3">
    <source>
        <dbReference type="Proteomes" id="UP001141552"/>
    </source>
</evidence>
<dbReference type="AlphaFoldDB" id="A0A9Q0J843"/>
<reference evidence="2" key="1">
    <citation type="submission" date="2022-02" db="EMBL/GenBank/DDBJ databases">
        <authorList>
            <person name="Henning P.M."/>
            <person name="McCubbin A.G."/>
            <person name="Shore J.S."/>
        </authorList>
    </citation>
    <scope>NUCLEOTIDE SEQUENCE</scope>
    <source>
        <strain evidence="2">F60SS</strain>
        <tissue evidence="2">Leaves</tissue>
    </source>
</reference>
<dbReference type="InterPro" id="IPR036047">
    <property type="entry name" value="F-box-like_dom_sf"/>
</dbReference>
<dbReference type="SUPFAM" id="SSF81383">
    <property type="entry name" value="F-box domain"/>
    <property type="match status" value="1"/>
</dbReference>
<dbReference type="InterPro" id="IPR005174">
    <property type="entry name" value="KIB1-4_b-propeller"/>
</dbReference>
<keyword evidence="3" id="KW-1185">Reference proteome</keyword>
<dbReference type="Proteomes" id="UP001141552">
    <property type="component" value="Unassembled WGS sequence"/>
</dbReference>
<dbReference type="InterPro" id="IPR001810">
    <property type="entry name" value="F-box_dom"/>
</dbReference>
<protein>
    <recommendedName>
        <fullName evidence="1">F-box domain-containing protein</fullName>
    </recommendedName>
</protein>